<dbReference type="GO" id="GO:0004386">
    <property type="term" value="F:helicase activity"/>
    <property type="evidence" value="ECO:0007669"/>
    <property type="project" value="UniProtKB-KW"/>
</dbReference>
<keyword evidence="3" id="KW-0547">Nucleotide-binding</keyword>
<evidence type="ECO:0000259" key="1">
    <source>
        <dbReference type="PROSITE" id="PS51192"/>
    </source>
</evidence>
<dbReference type="InterPro" id="IPR014001">
    <property type="entry name" value="Helicase_ATP-bd"/>
</dbReference>
<evidence type="ECO:0000313" key="3">
    <source>
        <dbReference type="EMBL" id="TWH83635.1"/>
    </source>
</evidence>
<dbReference type="Pfam" id="PF11907">
    <property type="entry name" value="DUF3427"/>
    <property type="match status" value="1"/>
</dbReference>
<dbReference type="Gene3D" id="3.40.50.300">
    <property type="entry name" value="P-loop containing nucleotide triphosphate hydrolases"/>
    <property type="match status" value="2"/>
</dbReference>
<keyword evidence="3" id="KW-0067">ATP-binding</keyword>
<dbReference type="InterPro" id="IPR052511">
    <property type="entry name" value="ATP-dep_Helicase"/>
</dbReference>
<gene>
    <name evidence="3" type="ORF">LY60_00246</name>
</gene>
<dbReference type="AlphaFoldDB" id="A0A562JL78"/>
<dbReference type="Pfam" id="PF13091">
    <property type="entry name" value="PLDc_2"/>
    <property type="match status" value="1"/>
</dbReference>
<dbReference type="InterPro" id="IPR025202">
    <property type="entry name" value="PLD-like_dom"/>
</dbReference>
<dbReference type="InterPro" id="IPR027417">
    <property type="entry name" value="P-loop_NTPase"/>
</dbReference>
<evidence type="ECO:0000313" key="4">
    <source>
        <dbReference type="Proteomes" id="UP000315343"/>
    </source>
</evidence>
<dbReference type="InterPro" id="IPR021835">
    <property type="entry name" value="DUF3427"/>
</dbReference>
<dbReference type="PANTHER" id="PTHR47962">
    <property type="entry name" value="ATP-DEPENDENT HELICASE LHR-RELATED-RELATED"/>
    <property type="match status" value="1"/>
</dbReference>
<name>A0A562JL78_9FIRM</name>
<dbReference type="SUPFAM" id="SSF52540">
    <property type="entry name" value="P-loop containing nucleoside triphosphate hydrolases"/>
    <property type="match status" value="1"/>
</dbReference>
<protein>
    <submittedName>
        <fullName evidence="3">Superfamily II DNA or RNA helicase</fullName>
    </submittedName>
</protein>
<dbReference type="SMART" id="SM00490">
    <property type="entry name" value="HELICc"/>
    <property type="match status" value="1"/>
</dbReference>
<organism evidence="3 4">
    <name type="scientific">Sedimentibacter saalensis</name>
    <dbReference type="NCBI Taxonomy" id="130788"/>
    <lineage>
        <taxon>Bacteria</taxon>
        <taxon>Bacillati</taxon>
        <taxon>Bacillota</taxon>
        <taxon>Tissierellia</taxon>
        <taxon>Sedimentibacter</taxon>
    </lineage>
</organism>
<dbReference type="CDD" id="cd09203">
    <property type="entry name" value="PLDc_N_DEXD_b1"/>
    <property type="match status" value="1"/>
</dbReference>
<proteinExistence type="predicted"/>
<dbReference type="SUPFAM" id="SSF56024">
    <property type="entry name" value="Phospholipase D/nuclease"/>
    <property type="match status" value="1"/>
</dbReference>
<dbReference type="OrthoDB" id="9758243at2"/>
<keyword evidence="3" id="KW-0378">Hydrolase</keyword>
<dbReference type="Gene3D" id="3.30.870.10">
    <property type="entry name" value="Endonuclease Chain A"/>
    <property type="match status" value="1"/>
</dbReference>
<dbReference type="PROSITE" id="PS51192">
    <property type="entry name" value="HELICASE_ATP_BIND_1"/>
    <property type="match status" value="1"/>
</dbReference>
<keyword evidence="3" id="KW-0347">Helicase</keyword>
<dbReference type="GO" id="GO:0005524">
    <property type="term" value="F:ATP binding"/>
    <property type="evidence" value="ECO:0007669"/>
    <property type="project" value="InterPro"/>
</dbReference>
<dbReference type="EMBL" id="VLKH01000001">
    <property type="protein sequence ID" value="TWH83635.1"/>
    <property type="molecule type" value="Genomic_DNA"/>
</dbReference>
<dbReference type="RefSeq" id="WP_145078847.1">
    <property type="nucleotide sequence ID" value="NZ_VLKH01000001.1"/>
</dbReference>
<evidence type="ECO:0000259" key="2">
    <source>
        <dbReference type="PROSITE" id="PS51194"/>
    </source>
</evidence>
<dbReference type="PANTHER" id="PTHR47962:SF7">
    <property type="entry name" value="MITOCHONDRIAL ATP-DEPENDENT HELICASE IRC3-RELATED"/>
    <property type="match status" value="1"/>
</dbReference>
<dbReference type="InterPro" id="IPR006935">
    <property type="entry name" value="Helicase/UvrB_N"/>
</dbReference>
<accession>A0A562JL78</accession>
<dbReference type="Pfam" id="PF00271">
    <property type="entry name" value="Helicase_C"/>
    <property type="match status" value="1"/>
</dbReference>
<dbReference type="SMART" id="SM00487">
    <property type="entry name" value="DEXDc"/>
    <property type="match status" value="1"/>
</dbReference>
<keyword evidence="4" id="KW-1185">Reference proteome</keyword>
<comment type="caution">
    <text evidence="3">The sequence shown here is derived from an EMBL/GenBank/DDBJ whole genome shotgun (WGS) entry which is preliminary data.</text>
</comment>
<feature type="domain" description="Helicase C-terminal" evidence="2">
    <location>
        <begin position="550"/>
        <end position="715"/>
    </location>
</feature>
<dbReference type="InterPro" id="IPR001650">
    <property type="entry name" value="Helicase_C-like"/>
</dbReference>
<dbReference type="Pfam" id="PF04851">
    <property type="entry name" value="ResIII"/>
    <property type="match status" value="1"/>
</dbReference>
<dbReference type="CDD" id="cd18032">
    <property type="entry name" value="DEXHc_RE_I_III_res"/>
    <property type="match status" value="1"/>
</dbReference>
<sequence>MKLSKGIYESVINKNITNDMNALGNSSYFHTKGIDKEEGSSVLSGYMAKVITKALSRITGEDKLNVQIDVCNKIIKMLMEEIDIGDFDEFIISEYAKLLLAMLDKMETTLIDDYTNKKIRPIISIAANSLFTGAQNEPSLGSELIKEINTSDRIDMLVSFIKWSGLSQIIEALNKFTKSKKLRIITTSYMGASDYKAIFELSKLPNTEIKISYDTKRTRLHSKSYMFYRNTEFSTAYIGSSNLSNAALTSGLEWNLKISEYTSKDIIKKFSATFESYWHDNEFSTFNKDDESDREKLKISLSANKNNIQRDKEFNFDIILFSHQIEILDKLQAEREIHNRYRNLIVAATGTGKTVISAFDYKRFVKNNPKSANRLLFVAHRKEILEQSIDCYRKVLKDRNFGDKWVGEYVPTQKEHLFVSIQMYNSKEFTENVREDYYDYVVIDEFHHSSAPSYRKLLEYVKPKILLGMTATPERMDGKDVTEYFDNRIAAEIRLGEAINRKMLCPFNYFAVTDTETLKGIKWRRGGYDVTELEKIYTKDNQRAELVVRSLEKYAKDIQQVKGLGFCVSQLHAQFMSKFFNSVGISSIYLTSESDDNQRDNAKSNLENGAINFIFVVDLYNEGVDIPSVDTVLFLRPTESITVFLQQLGRGLRLEEGKDCLTVLDFVGQANKSYDVYEKKFRALTGNTGNSIYKEILNEFPNLPKGCFIQLERVAKEHILESIKNVILNKRSITNKVRDYAAGRKHLNVVEFCKEYNMELKDVYKLNSFSHFCGQVGAINFDSDIYSKESKAMQRLLHIDSMDWIEFIVKILKSDSFSYQDLDQNEKLMLNMFYYTIWQDSLNVMNFASFEDSIAKLKQCDFLCKEIISVLGYNKDNIDFKEQSLDLDYPCPLKLHCQYSMAEILAALEENKPDKKSSFREGVLYLKDKKTDIFFITLNKSEKDYSETTMYDDYAIDDEYFHWQSQSGTTDTSQTGQRYINHESMNSKVMLFVREKKSINGVTQPYYCLGTAKFSTYKGSKPMNIVWKLDNKMPEFIKKKASSNVMVG</sequence>
<dbReference type="Proteomes" id="UP000315343">
    <property type="component" value="Unassembled WGS sequence"/>
</dbReference>
<dbReference type="GO" id="GO:0003677">
    <property type="term" value="F:DNA binding"/>
    <property type="evidence" value="ECO:0007669"/>
    <property type="project" value="InterPro"/>
</dbReference>
<feature type="domain" description="Helicase ATP-binding" evidence="1">
    <location>
        <begin position="334"/>
        <end position="491"/>
    </location>
</feature>
<dbReference type="PROSITE" id="PS51194">
    <property type="entry name" value="HELICASE_CTER"/>
    <property type="match status" value="1"/>
</dbReference>
<reference evidence="3 4" key="1">
    <citation type="submission" date="2019-07" db="EMBL/GenBank/DDBJ databases">
        <title>Genomic Encyclopedia of Type Strains, Phase I: the one thousand microbial genomes (KMG-I) project.</title>
        <authorList>
            <person name="Kyrpides N."/>
        </authorList>
    </citation>
    <scope>NUCLEOTIDE SEQUENCE [LARGE SCALE GENOMIC DNA]</scope>
    <source>
        <strain evidence="3 4">DSM 13558</strain>
    </source>
</reference>
<dbReference type="GO" id="GO:0016887">
    <property type="term" value="F:ATP hydrolysis activity"/>
    <property type="evidence" value="ECO:0007669"/>
    <property type="project" value="TreeGrafter"/>
</dbReference>
<dbReference type="CDD" id="cd18799">
    <property type="entry name" value="SF2_C_EcoAI-like"/>
    <property type="match status" value="1"/>
</dbReference>